<name>A0A0F9KUC9_9ZZZZ</name>
<organism evidence="1">
    <name type="scientific">marine sediment metagenome</name>
    <dbReference type="NCBI Taxonomy" id="412755"/>
    <lineage>
        <taxon>unclassified sequences</taxon>
        <taxon>metagenomes</taxon>
        <taxon>ecological metagenomes</taxon>
    </lineage>
</organism>
<reference evidence="1" key="1">
    <citation type="journal article" date="2015" name="Nature">
        <title>Complex archaea that bridge the gap between prokaryotes and eukaryotes.</title>
        <authorList>
            <person name="Spang A."/>
            <person name="Saw J.H."/>
            <person name="Jorgensen S.L."/>
            <person name="Zaremba-Niedzwiedzka K."/>
            <person name="Martijn J."/>
            <person name="Lind A.E."/>
            <person name="van Eijk R."/>
            <person name="Schleper C."/>
            <person name="Guy L."/>
            <person name="Ettema T.J."/>
        </authorList>
    </citation>
    <scope>NUCLEOTIDE SEQUENCE</scope>
</reference>
<dbReference type="EMBL" id="LAZR01014101">
    <property type="protein sequence ID" value="KKM18960.1"/>
    <property type="molecule type" value="Genomic_DNA"/>
</dbReference>
<evidence type="ECO:0000313" key="1">
    <source>
        <dbReference type="EMBL" id="KKM18960.1"/>
    </source>
</evidence>
<gene>
    <name evidence="1" type="ORF">LCGC14_1660500</name>
</gene>
<sequence length="99" mass="12145">MCMRVDRRYSGKGQRVYVAYKIFHWYDANPQLYGQFYSFEFRRKYWNVARRPGFHAYKSQREAEREARGSYFASVRKVYLRGLFGVSKTHYTARYLWVN</sequence>
<dbReference type="AlphaFoldDB" id="A0A0F9KUC9"/>
<comment type="caution">
    <text evidence="1">The sequence shown here is derived from an EMBL/GenBank/DDBJ whole genome shotgun (WGS) entry which is preliminary data.</text>
</comment>
<proteinExistence type="predicted"/>
<protein>
    <submittedName>
        <fullName evidence="1">Uncharacterized protein</fullName>
    </submittedName>
</protein>
<accession>A0A0F9KUC9</accession>